<feature type="domain" description="Origin recognition complex subunit 2 winged-helix" evidence="9">
    <location>
        <begin position="515"/>
        <end position="563"/>
    </location>
</feature>
<sequence>MSPRRSIRKLRYDSDDEVANEFYSTLETKREDSRKSEKKLTLKSPSPPVYITRSGRKTVKKFAKLSLENETAEDSDSSEDEPVLPESEKPTVLYDDDKAIEGEIFGFQTPKRKHSMIAKASDSVSKTQRTPATPKTTKGVKETPKRTPRATKETLKNGLTPRATRSSLKARIKREATRQKCPVDESDDSEYQPTDSSSAESTSSDEEDVVPLEDGEESDTCQKKPLPPPPIESSRVTRRRQPRCSDVNFVFTSDNYFERQGSKSVTSDHNLNRLKNPRLQHDEMMAILKDVDPRHKRALQDVDAENRSTFRRWLFAMGQGFNVLLYGVGSKRTLLNSFHAQHLSAVPTLVVNGFFPGVTLKEILDSLAEGVLKMKKIPPSPAELLEAVDAKLRSPKAADVFVLVHNLDGPPLRAEKTQAALARLAAIPKIHIVASIDHINSPLLWDQNKLSQYNFVWEDATTFLPYFEETSYESSMMVQRSGTLALQALRNIFQSLNVNAKKVFRLLMDHQLKNGGKHYQGILFSDLYRSCRNEFIVSSDLALRTQLTEFFDHKLVRHKKETDHLAISVEPEVLRQFNEENILNE</sequence>
<dbReference type="Pfam" id="PF04084">
    <property type="entry name" value="RecA-like_ORC2"/>
    <property type="match status" value="1"/>
</dbReference>
<comment type="similarity">
    <text evidence="2 6">Belongs to the ORC2 family.</text>
</comment>
<feature type="compositionally biased region" description="Basic and acidic residues" evidence="7">
    <location>
        <begin position="173"/>
        <end position="183"/>
    </location>
</feature>
<gene>
    <name evidence="10" type="ORF">NTEN_LOCUS10831</name>
</gene>
<feature type="region of interest" description="Disordered" evidence="7">
    <location>
        <begin position="67"/>
        <end position="240"/>
    </location>
</feature>
<feature type="compositionally biased region" description="Acidic residues" evidence="7">
    <location>
        <begin position="70"/>
        <end position="83"/>
    </location>
</feature>
<dbReference type="InterPro" id="IPR056772">
    <property type="entry name" value="RecA-like_ORC2"/>
</dbReference>
<name>A0A6H5GMX0_9HEMI</name>
<dbReference type="GO" id="GO:0003688">
    <property type="term" value="F:DNA replication origin binding"/>
    <property type="evidence" value="ECO:0007669"/>
    <property type="project" value="UniProtKB-UniRule"/>
</dbReference>
<evidence type="ECO:0000256" key="7">
    <source>
        <dbReference type="SAM" id="MobiDB-lite"/>
    </source>
</evidence>
<comment type="subunit">
    <text evidence="6">Component of the origin recognition complex (ORC).</text>
</comment>
<feature type="compositionally biased region" description="Basic and acidic residues" evidence="7">
    <location>
        <begin position="139"/>
        <end position="155"/>
    </location>
</feature>
<organism evidence="10 11">
    <name type="scientific">Nesidiocoris tenuis</name>
    <dbReference type="NCBI Taxonomy" id="355587"/>
    <lineage>
        <taxon>Eukaryota</taxon>
        <taxon>Metazoa</taxon>
        <taxon>Ecdysozoa</taxon>
        <taxon>Arthropoda</taxon>
        <taxon>Hexapoda</taxon>
        <taxon>Insecta</taxon>
        <taxon>Pterygota</taxon>
        <taxon>Neoptera</taxon>
        <taxon>Paraneoptera</taxon>
        <taxon>Hemiptera</taxon>
        <taxon>Heteroptera</taxon>
        <taxon>Panheteroptera</taxon>
        <taxon>Cimicomorpha</taxon>
        <taxon>Miridae</taxon>
        <taxon>Dicyphina</taxon>
        <taxon>Nesidiocoris</taxon>
    </lineage>
</organism>
<keyword evidence="5 6" id="KW-0539">Nucleus</keyword>
<evidence type="ECO:0000256" key="2">
    <source>
        <dbReference type="ARBA" id="ARBA00007421"/>
    </source>
</evidence>
<dbReference type="Proteomes" id="UP000479000">
    <property type="component" value="Unassembled WGS sequence"/>
</dbReference>
<dbReference type="PANTHER" id="PTHR14052:SF0">
    <property type="entry name" value="ORIGIN RECOGNITION COMPLEX SUBUNIT 2"/>
    <property type="match status" value="1"/>
</dbReference>
<evidence type="ECO:0000259" key="8">
    <source>
        <dbReference type="Pfam" id="PF04084"/>
    </source>
</evidence>
<feature type="compositionally biased region" description="Basic and acidic residues" evidence="7">
    <location>
        <begin position="27"/>
        <end position="40"/>
    </location>
</feature>
<evidence type="ECO:0000256" key="4">
    <source>
        <dbReference type="ARBA" id="ARBA00022705"/>
    </source>
</evidence>
<evidence type="ECO:0000259" key="9">
    <source>
        <dbReference type="Pfam" id="PF24882"/>
    </source>
</evidence>
<dbReference type="GO" id="GO:0005664">
    <property type="term" value="C:nuclear origin of replication recognition complex"/>
    <property type="evidence" value="ECO:0007669"/>
    <property type="project" value="UniProtKB-UniRule"/>
</dbReference>
<dbReference type="GO" id="GO:0006260">
    <property type="term" value="P:DNA replication"/>
    <property type="evidence" value="ECO:0007669"/>
    <property type="project" value="UniProtKB-UniRule"/>
</dbReference>
<feature type="domain" description="Origin recognition complex subunit 2 RecA-like" evidence="8">
    <location>
        <begin position="301"/>
        <end position="460"/>
    </location>
</feature>
<feature type="compositionally biased region" description="Acidic residues" evidence="7">
    <location>
        <begin position="203"/>
        <end position="219"/>
    </location>
</feature>
<dbReference type="EMBL" id="CADCXU010016308">
    <property type="protein sequence ID" value="CAB0005354.1"/>
    <property type="molecule type" value="Genomic_DNA"/>
</dbReference>
<comment type="function">
    <text evidence="6">Component of the origin recognition complex (ORC) that binds origins of replication. DNA-binding is ATP-dependent. ORC is required to assemble the pre-replication complex necessary to initiate DNA replication.</text>
</comment>
<keyword evidence="4 6" id="KW-0235">DNA replication</keyword>
<evidence type="ECO:0000313" key="10">
    <source>
        <dbReference type="EMBL" id="CAB0005354.1"/>
    </source>
</evidence>
<comment type="subcellular location">
    <subcellularLocation>
        <location evidence="1 6">Nucleus</location>
    </subcellularLocation>
</comment>
<reference evidence="10 11" key="1">
    <citation type="submission" date="2020-02" db="EMBL/GenBank/DDBJ databases">
        <authorList>
            <person name="Ferguson B K."/>
        </authorList>
    </citation>
    <scope>NUCLEOTIDE SEQUENCE [LARGE SCALE GENOMIC DNA]</scope>
</reference>
<dbReference type="InterPro" id="IPR056773">
    <property type="entry name" value="WHD_ORC2"/>
</dbReference>
<evidence type="ECO:0000256" key="5">
    <source>
        <dbReference type="ARBA" id="ARBA00023242"/>
    </source>
</evidence>
<protein>
    <recommendedName>
        <fullName evidence="3 6">Origin recognition complex subunit 2</fullName>
    </recommendedName>
</protein>
<dbReference type="PANTHER" id="PTHR14052">
    <property type="entry name" value="ORIGIN RECOGNITION COMPLEX SUBUNIT 2"/>
    <property type="match status" value="1"/>
</dbReference>
<feature type="compositionally biased region" description="Polar residues" evidence="7">
    <location>
        <begin position="122"/>
        <end position="136"/>
    </location>
</feature>
<keyword evidence="11" id="KW-1185">Reference proteome</keyword>
<accession>A0A6H5GMX0</accession>
<evidence type="ECO:0000256" key="3">
    <source>
        <dbReference type="ARBA" id="ARBA00019080"/>
    </source>
</evidence>
<dbReference type="OrthoDB" id="20198at2759"/>
<evidence type="ECO:0000256" key="1">
    <source>
        <dbReference type="ARBA" id="ARBA00004123"/>
    </source>
</evidence>
<evidence type="ECO:0000313" key="11">
    <source>
        <dbReference type="Proteomes" id="UP000479000"/>
    </source>
</evidence>
<evidence type="ECO:0000256" key="6">
    <source>
        <dbReference type="RuleBase" id="RU368084"/>
    </source>
</evidence>
<dbReference type="Pfam" id="PF24882">
    <property type="entry name" value="WHD_ORC2"/>
    <property type="match status" value="1"/>
</dbReference>
<dbReference type="AlphaFoldDB" id="A0A6H5GMX0"/>
<dbReference type="InterPro" id="IPR007220">
    <property type="entry name" value="ORC2"/>
</dbReference>
<feature type="region of interest" description="Disordered" evidence="7">
    <location>
        <begin position="27"/>
        <end position="54"/>
    </location>
</feature>
<proteinExistence type="inferred from homology"/>